<protein>
    <submittedName>
        <fullName evidence="1">Uncharacterized protein</fullName>
    </submittedName>
</protein>
<reference evidence="1 2" key="1">
    <citation type="journal article" date="2018" name="Sci. Rep.">
        <title>Genomic signatures of local adaptation to the degree of environmental predictability in rotifers.</title>
        <authorList>
            <person name="Franch-Gras L."/>
            <person name="Hahn C."/>
            <person name="Garcia-Roger E.M."/>
            <person name="Carmona M.J."/>
            <person name="Serra M."/>
            <person name="Gomez A."/>
        </authorList>
    </citation>
    <scope>NUCLEOTIDE SEQUENCE [LARGE SCALE GENOMIC DNA]</scope>
    <source>
        <strain evidence="1">HYR1</strain>
    </source>
</reference>
<comment type="caution">
    <text evidence="1">The sequence shown here is derived from an EMBL/GenBank/DDBJ whole genome shotgun (WGS) entry which is preliminary data.</text>
</comment>
<dbReference type="EMBL" id="REGN01004919">
    <property type="protein sequence ID" value="RNA15612.1"/>
    <property type="molecule type" value="Genomic_DNA"/>
</dbReference>
<dbReference type="Proteomes" id="UP000276133">
    <property type="component" value="Unassembled WGS sequence"/>
</dbReference>
<accession>A0A3M7QW99</accession>
<dbReference type="AlphaFoldDB" id="A0A3M7QW99"/>
<keyword evidence="2" id="KW-1185">Reference proteome</keyword>
<evidence type="ECO:0000313" key="2">
    <source>
        <dbReference type="Proteomes" id="UP000276133"/>
    </source>
</evidence>
<organism evidence="1 2">
    <name type="scientific">Brachionus plicatilis</name>
    <name type="common">Marine rotifer</name>
    <name type="synonym">Brachionus muelleri</name>
    <dbReference type="NCBI Taxonomy" id="10195"/>
    <lineage>
        <taxon>Eukaryota</taxon>
        <taxon>Metazoa</taxon>
        <taxon>Spiralia</taxon>
        <taxon>Gnathifera</taxon>
        <taxon>Rotifera</taxon>
        <taxon>Eurotatoria</taxon>
        <taxon>Monogononta</taxon>
        <taxon>Pseudotrocha</taxon>
        <taxon>Ploima</taxon>
        <taxon>Brachionidae</taxon>
        <taxon>Brachionus</taxon>
    </lineage>
</organism>
<evidence type="ECO:0000313" key="1">
    <source>
        <dbReference type="EMBL" id="RNA15612.1"/>
    </source>
</evidence>
<name>A0A3M7QW99_BRAPC</name>
<sequence>MARQALILLNKGIQLIQNIIKGEFYHLPRDKGMNCSEGHSGFFSKMHNLHSDQYIPKNEIPNLVLFMTPWSNQNLFSHL</sequence>
<gene>
    <name evidence="1" type="ORF">BpHYR1_015886</name>
</gene>
<proteinExistence type="predicted"/>